<feature type="transmembrane region" description="Helical" evidence="1">
    <location>
        <begin position="300"/>
        <end position="323"/>
    </location>
</feature>
<evidence type="ECO:0000313" key="2">
    <source>
        <dbReference type="EMBL" id="KAF5355209.1"/>
    </source>
</evidence>
<dbReference type="PANTHER" id="PTHR34862">
    <property type="entry name" value="SPARK DOMAIN-CONTAINING PROTEIN"/>
    <property type="match status" value="1"/>
</dbReference>
<proteinExistence type="predicted"/>
<dbReference type="Proteomes" id="UP000559027">
    <property type="component" value="Unassembled WGS sequence"/>
</dbReference>
<sequence>MRVQRLYPIVLSLSARNVSGDGCHPNDAQPQPSYSSLFTFSPLFFPFSFCSQFSTMLVQNLAVIFALTGAGLTVAQSLPITLTSSCSTTLQSLLTSPDAQCLNVAPLLSFVINPAQSIPQAANNWLTGLCGIGSCTDSNIANLVTNLTQGCAQDLSNLGVETAGLQDQIISSVQQAYPTIRQVACLQDTATNELCVTQALNNVEQVFGKLVVDGSLTADALNQDAQTFLSSNITQIACNSCAKAAYNLGIASFPDEVSQADPVLEAACGGSVLDRGNPTDITQTALTRRSTGYGVDTNSAFHFVPFTFVGHGLLAFLGASVFLA</sequence>
<keyword evidence="3" id="KW-1185">Reference proteome</keyword>
<keyword evidence="1" id="KW-1133">Transmembrane helix</keyword>
<evidence type="ECO:0000313" key="3">
    <source>
        <dbReference type="Proteomes" id="UP000559027"/>
    </source>
</evidence>
<evidence type="ECO:0000256" key="1">
    <source>
        <dbReference type="SAM" id="Phobius"/>
    </source>
</evidence>
<keyword evidence="1" id="KW-0812">Transmembrane</keyword>
<dbReference type="EMBL" id="JAACJO010000008">
    <property type="protein sequence ID" value="KAF5355209.1"/>
    <property type="molecule type" value="Genomic_DNA"/>
</dbReference>
<protein>
    <submittedName>
        <fullName evidence="2">Uncharacterized protein</fullName>
    </submittedName>
</protein>
<organism evidence="2 3">
    <name type="scientific">Leucocoprinus leucothites</name>
    <dbReference type="NCBI Taxonomy" id="201217"/>
    <lineage>
        <taxon>Eukaryota</taxon>
        <taxon>Fungi</taxon>
        <taxon>Dikarya</taxon>
        <taxon>Basidiomycota</taxon>
        <taxon>Agaricomycotina</taxon>
        <taxon>Agaricomycetes</taxon>
        <taxon>Agaricomycetidae</taxon>
        <taxon>Agaricales</taxon>
        <taxon>Agaricineae</taxon>
        <taxon>Agaricaceae</taxon>
        <taxon>Leucocoprinus</taxon>
    </lineage>
</organism>
<dbReference type="OrthoDB" id="2536450at2759"/>
<comment type="caution">
    <text evidence="2">The sequence shown here is derived from an EMBL/GenBank/DDBJ whole genome shotgun (WGS) entry which is preliminary data.</text>
</comment>
<gene>
    <name evidence="2" type="ORF">D9756_005419</name>
</gene>
<accession>A0A8H5D8N7</accession>
<keyword evidence="1" id="KW-0472">Membrane</keyword>
<reference evidence="2 3" key="1">
    <citation type="journal article" date="2020" name="ISME J.">
        <title>Uncovering the hidden diversity of litter-decomposition mechanisms in mushroom-forming fungi.</title>
        <authorList>
            <person name="Floudas D."/>
            <person name="Bentzer J."/>
            <person name="Ahren D."/>
            <person name="Johansson T."/>
            <person name="Persson P."/>
            <person name="Tunlid A."/>
        </authorList>
    </citation>
    <scope>NUCLEOTIDE SEQUENCE [LARGE SCALE GENOMIC DNA]</scope>
    <source>
        <strain evidence="2 3">CBS 146.42</strain>
    </source>
</reference>
<dbReference type="PANTHER" id="PTHR34862:SF1">
    <property type="entry name" value="SPARK DOMAIN-CONTAINING PROTEIN"/>
    <property type="match status" value="1"/>
</dbReference>
<dbReference type="AlphaFoldDB" id="A0A8H5D8N7"/>
<name>A0A8H5D8N7_9AGAR</name>